<dbReference type="GO" id="GO:0005524">
    <property type="term" value="F:ATP binding"/>
    <property type="evidence" value="ECO:0007669"/>
    <property type="project" value="UniProtKB-KW"/>
</dbReference>
<dbReference type="Gene3D" id="3.30.70.560">
    <property type="entry name" value="7,8-Dihydro-6-hydroxymethylpterin-pyrophosphokinase HPPK"/>
    <property type="match status" value="1"/>
</dbReference>
<evidence type="ECO:0000256" key="3">
    <source>
        <dbReference type="ARBA" id="ARBA00013253"/>
    </source>
</evidence>
<evidence type="ECO:0000256" key="5">
    <source>
        <dbReference type="ARBA" id="ARBA00022679"/>
    </source>
</evidence>
<dbReference type="PANTHER" id="PTHR43071:SF1">
    <property type="entry name" value="2-AMINO-4-HYDROXY-6-HYDROXYMETHYLDIHYDROPTERIDINE PYROPHOSPHOKINASE"/>
    <property type="match status" value="1"/>
</dbReference>
<evidence type="ECO:0000256" key="4">
    <source>
        <dbReference type="ARBA" id="ARBA00016218"/>
    </source>
</evidence>
<proteinExistence type="inferred from homology"/>
<evidence type="ECO:0000256" key="2">
    <source>
        <dbReference type="ARBA" id="ARBA00005810"/>
    </source>
</evidence>
<organism evidence="14 15">
    <name type="scientific">Methylocella silvestris (strain DSM 15510 / CIP 108128 / LMG 27833 / NCIMB 13906 / BL2)</name>
    <dbReference type="NCBI Taxonomy" id="395965"/>
    <lineage>
        <taxon>Bacteria</taxon>
        <taxon>Pseudomonadati</taxon>
        <taxon>Pseudomonadota</taxon>
        <taxon>Alphaproteobacteria</taxon>
        <taxon>Hyphomicrobiales</taxon>
        <taxon>Beijerinckiaceae</taxon>
        <taxon>Methylocella</taxon>
    </lineage>
</organism>
<keyword evidence="15" id="KW-1185">Reference proteome</keyword>
<keyword evidence="7 14" id="KW-0418">Kinase</keyword>
<dbReference type="OrthoDB" id="9808041at2"/>
<gene>
    <name evidence="14" type="ordered locus">Msil_1580</name>
</gene>
<dbReference type="HOGENOM" id="CLU_097916_0_0_5"/>
<keyword evidence="9" id="KW-0289">Folate biosynthesis</keyword>
<dbReference type="Pfam" id="PF01288">
    <property type="entry name" value="HPPK"/>
    <property type="match status" value="1"/>
</dbReference>
<dbReference type="InterPro" id="IPR000550">
    <property type="entry name" value="Hppk"/>
</dbReference>
<keyword evidence="5 14" id="KW-0808">Transferase</keyword>
<feature type="domain" description="7,8-dihydro-6-hydroxymethylpterin-pyrophosphokinase" evidence="13">
    <location>
        <begin position="99"/>
        <end position="110"/>
    </location>
</feature>
<evidence type="ECO:0000256" key="1">
    <source>
        <dbReference type="ARBA" id="ARBA00005051"/>
    </source>
</evidence>
<dbReference type="EC" id="2.7.6.3" evidence="3"/>
<reference evidence="14 15" key="1">
    <citation type="journal article" date="2010" name="J. Bacteriol.">
        <title>Complete genome sequence of the aerobic facultative methanotroph Methylocella silvestris BL2.</title>
        <authorList>
            <person name="Chen Y."/>
            <person name="Crombie A."/>
            <person name="Rahman M.T."/>
            <person name="Dedysh S.N."/>
            <person name="Liesack W."/>
            <person name="Stott M.B."/>
            <person name="Alam M."/>
            <person name="Theisen A.R."/>
            <person name="Murrell J.C."/>
            <person name="Dunfield P.F."/>
        </authorList>
    </citation>
    <scope>NUCLEOTIDE SEQUENCE [LARGE SCALE GENOMIC DNA]</scope>
    <source>
        <strain evidence="15">DSM 15510 / CIP 108128 / LMG 27833 / NCIMB 13906 / BL2</strain>
    </source>
</reference>
<sequence>MLSNGPEPVEAPVAIGLGLGSNIGDKPANLAAGLAHLEARGAVKIDAVSSIYRTAPWGYLDQEDFANACALATTTLSPRALLAEVKAVEAEMGRLQGLRWGPRLIDIDILFYGDHEIEWAELVLPHKELFRRAFVLEPLAEIAPQLMLGGRSVREAAAEAGGKGVERWFKS</sequence>
<dbReference type="PROSITE" id="PS00794">
    <property type="entry name" value="HPPK"/>
    <property type="match status" value="1"/>
</dbReference>
<evidence type="ECO:0000256" key="10">
    <source>
        <dbReference type="ARBA" id="ARBA00029409"/>
    </source>
</evidence>
<name>B8EI47_METSB</name>
<dbReference type="Proteomes" id="UP000002257">
    <property type="component" value="Chromosome"/>
</dbReference>
<evidence type="ECO:0000256" key="9">
    <source>
        <dbReference type="ARBA" id="ARBA00022909"/>
    </source>
</evidence>
<dbReference type="PANTHER" id="PTHR43071">
    <property type="entry name" value="2-AMINO-4-HYDROXY-6-HYDROXYMETHYLDIHYDROPTERIDINE PYROPHOSPHOKINASE"/>
    <property type="match status" value="1"/>
</dbReference>
<keyword evidence="8" id="KW-0067">ATP-binding</keyword>
<dbReference type="UniPathway" id="UPA00077">
    <property type="reaction ID" value="UER00155"/>
</dbReference>
<dbReference type="GO" id="GO:0016301">
    <property type="term" value="F:kinase activity"/>
    <property type="evidence" value="ECO:0007669"/>
    <property type="project" value="UniProtKB-KW"/>
</dbReference>
<evidence type="ECO:0000256" key="12">
    <source>
        <dbReference type="ARBA" id="ARBA00033413"/>
    </source>
</evidence>
<dbReference type="CDD" id="cd00483">
    <property type="entry name" value="HPPK"/>
    <property type="match status" value="1"/>
</dbReference>
<dbReference type="EMBL" id="CP001280">
    <property type="protein sequence ID" value="ACK50529.1"/>
    <property type="molecule type" value="Genomic_DNA"/>
</dbReference>
<evidence type="ECO:0000313" key="14">
    <source>
        <dbReference type="EMBL" id="ACK50529.1"/>
    </source>
</evidence>
<comment type="similarity">
    <text evidence="2">Belongs to the HPPK family.</text>
</comment>
<dbReference type="KEGG" id="msl:Msil_1580"/>
<dbReference type="RefSeq" id="WP_012590599.1">
    <property type="nucleotide sequence ID" value="NC_011666.1"/>
</dbReference>
<evidence type="ECO:0000256" key="8">
    <source>
        <dbReference type="ARBA" id="ARBA00022840"/>
    </source>
</evidence>
<evidence type="ECO:0000256" key="7">
    <source>
        <dbReference type="ARBA" id="ARBA00022777"/>
    </source>
</evidence>
<dbReference type="GO" id="GO:0003848">
    <property type="term" value="F:2-amino-4-hydroxy-6-hydroxymethyldihydropteridine diphosphokinase activity"/>
    <property type="evidence" value="ECO:0007669"/>
    <property type="project" value="UniProtKB-EC"/>
</dbReference>
<dbReference type="AlphaFoldDB" id="B8EI47"/>
<evidence type="ECO:0000313" key="15">
    <source>
        <dbReference type="Proteomes" id="UP000002257"/>
    </source>
</evidence>
<dbReference type="NCBIfam" id="TIGR01498">
    <property type="entry name" value="folK"/>
    <property type="match status" value="1"/>
</dbReference>
<keyword evidence="6" id="KW-0547">Nucleotide-binding</keyword>
<accession>B8EI47</accession>
<evidence type="ECO:0000256" key="11">
    <source>
        <dbReference type="ARBA" id="ARBA00029766"/>
    </source>
</evidence>
<evidence type="ECO:0000259" key="13">
    <source>
        <dbReference type="PROSITE" id="PS00794"/>
    </source>
</evidence>
<protein>
    <recommendedName>
        <fullName evidence="4">2-amino-4-hydroxy-6-hydroxymethyldihydropteridine pyrophosphokinase</fullName>
        <ecNumber evidence="3">2.7.6.3</ecNumber>
    </recommendedName>
    <alternativeName>
        <fullName evidence="11">6-hydroxymethyl-7,8-dihydropterin pyrophosphokinase</fullName>
    </alternativeName>
    <alternativeName>
        <fullName evidence="12">7,8-dihydro-6-hydroxymethylpterin-pyrophosphokinase</fullName>
    </alternativeName>
</protein>
<dbReference type="STRING" id="395965.Msil_1580"/>
<dbReference type="eggNOG" id="COG0801">
    <property type="taxonomic scope" value="Bacteria"/>
</dbReference>
<comment type="pathway">
    <text evidence="1">Cofactor biosynthesis; tetrahydrofolate biosynthesis; 2-amino-4-hydroxy-6-hydroxymethyl-7,8-dihydropteridine diphosphate from 7,8-dihydroneopterin triphosphate: step 4/4.</text>
</comment>
<dbReference type="InterPro" id="IPR035907">
    <property type="entry name" value="Hppk_sf"/>
</dbReference>
<comment type="function">
    <text evidence="10">Catalyzes the transfer of pyrophosphate from adenosine triphosphate (ATP) to 6-hydroxymethyl-7,8-dihydropterin, an enzymatic step in folate biosynthesis pathway.</text>
</comment>
<evidence type="ECO:0000256" key="6">
    <source>
        <dbReference type="ARBA" id="ARBA00022741"/>
    </source>
</evidence>
<dbReference type="SUPFAM" id="SSF55083">
    <property type="entry name" value="6-hydroxymethyl-7,8-dihydropterin pyrophosphokinase, HPPK"/>
    <property type="match status" value="1"/>
</dbReference>
<dbReference type="GO" id="GO:0046654">
    <property type="term" value="P:tetrahydrofolate biosynthetic process"/>
    <property type="evidence" value="ECO:0007669"/>
    <property type="project" value="UniProtKB-UniPathway"/>
</dbReference>
<dbReference type="GO" id="GO:0046656">
    <property type="term" value="P:folic acid biosynthetic process"/>
    <property type="evidence" value="ECO:0007669"/>
    <property type="project" value="UniProtKB-KW"/>
</dbReference>